<feature type="non-terminal residue" evidence="2">
    <location>
        <position position="1"/>
    </location>
</feature>
<reference evidence="3" key="1">
    <citation type="submission" date="2022-10" db="EMBL/GenBank/DDBJ databases">
        <title>Genome assembly of Pristionchus species.</title>
        <authorList>
            <person name="Yoshida K."/>
            <person name="Sommer R.J."/>
        </authorList>
    </citation>
    <scope>NUCLEOTIDE SEQUENCE [LARGE SCALE GENOMIC DNA]</scope>
    <source>
        <strain evidence="3">RS5460</strain>
    </source>
</reference>
<feature type="chain" id="PRO_5042833337" evidence="1">
    <location>
        <begin position="21"/>
        <end position="99"/>
    </location>
</feature>
<organism evidence="2 3">
    <name type="scientific">Pristionchus mayeri</name>
    <dbReference type="NCBI Taxonomy" id="1317129"/>
    <lineage>
        <taxon>Eukaryota</taxon>
        <taxon>Metazoa</taxon>
        <taxon>Ecdysozoa</taxon>
        <taxon>Nematoda</taxon>
        <taxon>Chromadorea</taxon>
        <taxon>Rhabditida</taxon>
        <taxon>Rhabditina</taxon>
        <taxon>Diplogasteromorpha</taxon>
        <taxon>Diplogasteroidea</taxon>
        <taxon>Neodiplogasteridae</taxon>
        <taxon>Pristionchus</taxon>
    </lineage>
</organism>
<evidence type="ECO:0000313" key="2">
    <source>
        <dbReference type="EMBL" id="GMR54970.1"/>
    </source>
</evidence>
<comment type="caution">
    <text evidence="2">The sequence shown here is derived from an EMBL/GenBank/DDBJ whole genome shotgun (WGS) entry which is preliminary data.</text>
</comment>
<feature type="non-terminal residue" evidence="2">
    <location>
        <position position="99"/>
    </location>
</feature>
<gene>
    <name evidence="2" type="ORF">PMAYCL1PPCAC_25165</name>
</gene>
<dbReference type="AlphaFoldDB" id="A0AAN5D3A3"/>
<accession>A0AAN5D3A3</accession>
<feature type="signal peptide" evidence="1">
    <location>
        <begin position="1"/>
        <end position="20"/>
    </location>
</feature>
<evidence type="ECO:0000256" key="1">
    <source>
        <dbReference type="SAM" id="SignalP"/>
    </source>
</evidence>
<keyword evidence="3" id="KW-1185">Reference proteome</keyword>
<evidence type="ECO:0000313" key="3">
    <source>
        <dbReference type="Proteomes" id="UP001328107"/>
    </source>
</evidence>
<keyword evidence="1" id="KW-0732">Signal</keyword>
<dbReference type="EMBL" id="BTRK01000005">
    <property type="protein sequence ID" value="GMR54970.1"/>
    <property type="molecule type" value="Genomic_DNA"/>
</dbReference>
<dbReference type="Proteomes" id="UP001328107">
    <property type="component" value="Unassembled WGS sequence"/>
</dbReference>
<name>A0AAN5D3A3_9BILA</name>
<proteinExistence type="predicted"/>
<protein>
    <submittedName>
        <fullName evidence="2">Uncharacterized protein</fullName>
    </submittedName>
</protein>
<sequence length="99" mass="11102">SHFFPSGLLLFSSSIARVLAQRAPFRIGLAYILDTVILDGGVPHWSARDSSQNRPFVVCKALEVRKISSDQFGDRWQRFFFFGRSLRSIVQEGIVGGTL</sequence>